<sequence length="64" mass="7310">MTDSAIMLKIWNFANVLRDDGLAMAIIWNCNTLPKIIPLVEAINSLLCRYVNVMGYNKKTETTY</sequence>
<evidence type="ECO:0000313" key="1">
    <source>
        <dbReference type="EMBL" id="HCK24134.1"/>
    </source>
</evidence>
<evidence type="ECO:0000313" key="2">
    <source>
        <dbReference type="Proteomes" id="UP000263098"/>
    </source>
</evidence>
<name>A0A3D2SE58_9BACE</name>
<organism evidence="1 2">
    <name type="scientific">Bacteroides graminisolvens</name>
    <dbReference type="NCBI Taxonomy" id="477666"/>
    <lineage>
        <taxon>Bacteria</taxon>
        <taxon>Pseudomonadati</taxon>
        <taxon>Bacteroidota</taxon>
        <taxon>Bacteroidia</taxon>
        <taxon>Bacteroidales</taxon>
        <taxon>Bacteroidaceae</taxon>
        <taxon>Bacteroides</taxon>
    </lineage>
</organism>
<dbReference type="Proteomes" id="UP000263098">
    <property type="component" value="Unassembled WGS sequence"/>
</dbReference>
<dbReference type="AlphaFoldDB" id="A0A3D2SE58"/>
<protein>
    <submittedName>
        <fullName evidence="1">Uncharacterized protein</fullName>
    </submittedName>
</protein>
<proteinExistence type="predicted"/>
<comment type="caution">
    <text evidence="1">The sequence shown here is derived from an EMBL/GenBank/DDBJ whole genome shotgun (WGS) entry which is preliminary data.</text>
</comment>
<gene>
    <name evidence="1" type="ORF">DHW31_04990</name>
</gene>
<reference evidence="1 2" key="1">
    <citation type="journal article" date="2018" name="Nat. Biotechnol.">
        <title>A standardized bacterial taxonomy based on genome phylogeny substantially revises the tree of life.</title>
        <authorList>
            <person name="Parks D.H."/>
            <person name="Chuvochina M."/>
            <person name="Waite D.W."/>
            <person name="Rinke C."/>
            <person name="Skarshewski A."/>
            <person name="Chaumeil P.A."/>
            <person name="Hugenholtz P."/>
        </authorList>
    </citation>
    <scope>NUCLEOTIDE SEQUENCE [LARGE SCALE GENOMIC DNA]</scope>
    <source>
        <strain evidence="1">UBA9667</strain>
    </source>
</reference>
<dbReference type="EMBL" id="DPVG01000185">
    <property type="protein sequence ID" value="HCK24134.1"/>
    <property type="molecule type" value="Genomic_DNA"/>
</dbReference>
<accession>A0A3D2SE58</accession>